<evidence type="ECO:0000256" key="5">
    <source>
        <dbReference type="SAM" id="MobiDB-lite"/>
    </source>
</evidence>
<proteinExistence type="inferred from homology"/>
<feature type="compositionally biased region" description="Basic and acidic residues" evidence="5">
    <location>
        <begin position="946"/>
        <end position="957"/>
    </location>
</feature>
<keyword evidence="6" id="KW-1133">Transmembrane helix</keyword>
<evidence type="ECO:0000313" key="9">
    <source>
        <dbReference type="EMBL" id="CAH2031221.1"/>
    </source>
</evidence>
<evidence type="ECO:0000259" key="7">
    <source>
        <dbReference type="PROSITE" id="PS50111"/>
    </source>
</evidence>
<dbReference type="InterPro" id="IPR004089">
    <property type="entry name" value="MCPsignal_dom"/>
</dbReference>
<dbReference type="EMBL" id="OW150024">
    <property type="protein sequence ID" value="CAH2031221.1"/>
    <property type="molecule type" value="Genomic_DNA"/>
</dbReference>
<dbReference type="SUPFAM" id="SSF58104">
    <property type="entry name" value="Methyl-accepting chemotaxis protein (MCP) signaling domain"/>
    <property type="match status" value="1"/>
</dbReference>
<feature type="region of interest" description="Disordered" evidence="5">
    <location>
        <begin position="909"/>
        <end position="957"/>
    </location>
</feature>
<dbReference type="Pfam" id="PF00015">
    <property type="entry name" value="MCPsignal"/>
    <property type="match status" value="1"/>
</dbReference>
<dbReference type="SUPFAM" id="SSF158472">
    <property type="entry name" value="HAMP domain-like"/>
    <property type="match status" value="1"/>
</dbReference>
<gene>
    <name evidence="9" type="ORF">GEAMG1_1391</name>
</gene>
<keyword evidence="1" id="KW-0145">Chemotaxis</keyword>
<feature type="domain" description="HAMP" evidence="8">
    <location>
        <begin position="210"/>
        <end position="262"/>
    </location>
</feature>
<feature type="coiled-coil region" evidence="4">
    <location>
        <begin position="643"/>
        <end position="670"/>
    </location>
</feature>
<keyword evidence="6" id="KW-0472">Membrane</keyword>
<dbReference type="PANTHER" id="PTHR43531:SF11">
    <property type="entry name" value="METHYL-ACCEPTING CHEMOTAXIS PROTEIN 3"/>
    <property type="match status" value="1"/>
</dbReference>
<keyword evidence="10" id="KW-1185">Reference proteome</keyword>
<dbReference type="SMART" id="SM00304">
    <property type="entry name" value="HAMP"/>
    <property type="match status" value="5"/>
</dbReference>
<feature type="compositionally biased region" description="Polar residues" evidence="5">
    <location>
        <begin position="713"/>
        <end position="730"/>
    </location>
</feature>
<feature type="domain" description="Methyl-accepting transducer" evidence="7">
    <location>
        <begin position="670"/>
        <end position="885"/>
    </location>
</feature>
<dbReference type="Proteomes" id="UP001295463">
    <property type="component" value="Chromosome"/>
</dbReference>
<name>A0ABM9D7M6_9BACT</name>
<dbReference type="PROSITE" id="PS50111">
    <property type="entry name" value="CHEMOTAXIS_TRANSDUC_2"/>
    <property type="match status" value="1"/>
</dbReference>
<dbReference type="Pfam" id="PF18947">
    <property type="entry name" value="HAMP_2"/>
    <property type="match status" value="4"/>
</dbReference>
<evidence type="ECO:0000256" key="6">
    <source>
        <dbReference type="SAM" id="Phobius"/>
    </source>
</evidence>
<feature type="coiled-coil region" evidence="4">
    <location>
        <begin position="856"/>
        <end position="894"/>
    </location>
</feature>
<evidence type="ECO:0000259" key="8">
    <source>
        <dbReference type="PROSITE" id="PS50885"/>
    </source>
</evidence>
<dbReference type="InterPro" id="IPR051310">
    <property type="entry name" value="MCP_chemotaxis"/>
</dbReference>
<feature type="compositionally biased region" description="Polar residues" evidence="5">
    <location>
        <begin position="685"/>
        <end position="695"/>
    </location>
</feature>
<evidence type="ECO:0000256" key="1">
    <source>
        <dbReference type="ARBA" id="ARBA00022500"/>
    </source>
</evidence>
<feature type="region of interest" description="Disordered" evidence="5">
    <location>
        <begin position="685"/>
        <end position="737"/>
    </location>
</feature>
<evidence type="ECO:0000313" key="10">
    <source>
        <dbReference type="Proteomes" id="UP001295463"/>
    </source>
</evidence>
<dbReference type="Gene3D" id="1.20.120.1530">
    <property type="match status" value="2"/>
</dbReference>
<accession>A0ABM9D7M6</accession>
<dbReference type="PANTHER" id="PTHR43531">
    <property type="entry name" value="PROTEIN ICFG"/>
    <property type="match status" value="1"/>
</dbReference>
<protein>
    <recommendedName>
        <fullName evidence="11">Chemotaxis protein</fullName>
    </recommendedName>
</protein>
<dbReference type="InterPro" id="IPR003660">
    <property type="entry name" value="HAMP_dom"/>
</dbReference>
<dbReference type="PROSITE" id="PS50885">
    <property type="entry name" value="HAMP"/>
    <property type="match status" value="3"/>
</dbReference>
<feature type="domain" description="HAMP" evidence="8">
    <location>
        <begin position="301"/>
        <end position="353"/>
    </location>
</feature>
<dbReference type="RefSeq" id="WP_305732057.1">
    <property type="nucleotide sequence ID" value="NZ_OW150024.1"/>
</dbReference>
<dbReference type="CDD" id="cd06225">
    <property type="entry name" value="HAMP"/>
    <property type="match status" value="1"/>
</dbReference>
<evidence type="ECO:0000256" key="3">
    <source>
        <dbReference type="PROSITE-ProRule" id="PRU00284"/>
    </source>
</evidence>
<dbReference type="InterPro" id="IPR025991">
    <property type="entry name" value="Chemoreceptor_zinc-bind_dom"/>
</dbReference>
<feature type="transmembrane region" description="Helical" evidence="6">
    <location>
        <begin position="186"/>
        <end position="205"/>
    </location>
</feature>
<feature type="domain" description="HAMP" evidence="8">
    <location>
        <begin position="392"/>
        <end position="444"/>
    </location>
</feature>
<dbReference type="Pfam" id="PF00672">
    <property type="entry name" value="HAMP"/>
    <property type="match status" value="1"/>
</dbReference>
<dbReference type="Pfam" id="PF13682">
    <property type="entry name" value="CZB"/>
    <property type="match status" value="1"/>
</dbReference>
<comment type="similarity">
    <text evidence="2">Belongs to the methyl-accepting chemotaxis (MCP) protein family.</text>
</comment>
<dbReference type="Gene3D" id="6.10.340.10">
    <property type="match status" value="1"/>
</dbReference>
<dbReference type="Gene3D" id="1.20.120.30">
    <property type="entry name" value="Aspartate receptor, ligand-binding domain"/>
    <property type="match status" value="1"/>
</dbReference>
<dbReference type="Gene3D" id="1.10.287.950">
    <property type="entry name" value="Methyl-accepting chemotaxis protein"/>
    <property type="match status" value="1"/>
</dbReference>
<sequence>MLKNLKIGSRLSAGFGVLLVLVILTGALGANTLYTVLQQFKRSDTIAHLTADTIQKEVDHLTWANNVTGALASGKADNLTAQPDPHKCAFGKWYYGEERKRAETMVPGISTPLQAIEAPHKTLHESAVTIKSALARGDLGQAAHIYTTVSAPSLAKVREQLSAIKDVLNKANEQTSKEVQASGTRANYLIVTISILAVVIGSIVMRSITRSITRPVNACVDAANKIAQGDTNVTLDTTSNDETGVLQQAMQKMVDAVNALIKDAGMLSDAAIAGKLATRADASQHQGDFQKIVVGVNDTLDAVIGPLNVAAEYVDRISKGDIPPRITDSYNGDFNEIKNNLNQCIDAVNALVADANLLSQAAVEGKLATRADATKHQGDFRRIVSGVNDTLDAVIGPLNVAAEYVDRISKGDIPPRITDSYNGDLNEIKNNLNQCIDAVNALVADANLLSQAAVEGKLATRADATKHQGDFRRIVSGVNDTLDAVIGPLNVAADYVDKISKGDIPAKISDSYNGDFNTIKNNLNTCIDAVNSLVSDANLLSKAAVDGKLATRADASKHQGDFRKIVQGVNDTLDAVIGPLNVAAEYVERISKGDMPKVITDSYNGDFNAIKNNLNVLIEATNSITANAKLVAQGNLMVELKKRSEQDELMESLQNMVDKLKEVVREVQAAADGVATGGQELAATAQSLSQGATEQAASAEEVSSSMEEMSSSIKQNADNASQTEKISNKSAADAREGGKAVQETVAAMKEIATKISIIEEIARQTNLLALNAAIEAARAGEHGKGFAVVASEVRKLAERSQTAAGEISELSGRSVQVAEAAGQMLTAILPDIQRTAELVQEISASSKEQDAGADQINKAIQQLDQVIQQNASAAEEMASTTEELTSQAEQLKATISFFQLDTHGMQRALPHRSAPAVSKRSLPPTHTAAKPSKTGGGVQIDLGSTAKDHLDDEFEKF</sequence>
<keyword evidence="4" id="KW-0175">Coiled coil</keyword>
<reference evidence="9 10" key="1">
    <citation type="submission" date="2022-03" db="EMBL/GenBank/DDBJ databases">
        <authorList>
            <person name="Koch H."/>
        </authorList>
    </citation>
    <scope>NUCLEOTIDE SEQUENCE [LARGE SCALE GENOMIC DNA]</scope>
    <source>
        <strain evidence="9 10">G1</strain>
    </source>
</reference>
<feature type="compositionally biased region" description="Low complexity" evidence="5">
    <location>
        <begin position="696"/>
        <end position="712"/>
    </location>
</feature>
<keyword evidence="3" id="KW-0807">Transducer</keyword>
<organism evidence="9 10">
    <name type="scientific">Trichlorobacter ammonificans</name>
    <dbReference type="NCBI Taxonomy" id="2916410"/>
    <lineage>
        <taxon>Bacteria</taxon>
        <taxon>Pseudomonadati</taxon>
        <taxon>Thermodesulfobacteriota</taxon>
        <taxon>Desulfuromonadia</taxon>
        <taxon>Geobacterales</taxon>
        <taxon>Geobacteraceae</taxon>
        <taxon>Trichlorobacter</taxon>
    </lineage>
</organism>
<evidence type="ECO:0000256" key="4">
    <source>
        <dbReference type="SAM" id="Coils"/>
    </source>
</evidence>
<evidence type="ECO:0000256" key="2">
    <source>
        <dbReference type="ARBA" id="ARBA00029447"/>
    </source>
</evidence>
<keyword evidence="6" id="KW-0812">Transmembrane</keyword>
<evidence type="ECO:0008006" key="11">
    <source>
        <dbReference type="Google" id="ProtNLM"/>
    </source>
</evidence>
<dbReference type="SMART" id="SM00283">
    <property type="entry name" value="MA"/>
    <property type="match status" value="1"/>
</dbReference>